<evidence type="ECO:0000256" key="6">
    <source>
        <dbReference type="ARBA" id="ARBA00023136"/>
    </source>
</evidence>
<dbReference type="Proteomes" id="UP000632774">
    <property type="component" value="Unassembled WGS sequence"/>
</dbReference>
<feature type="chain" id="PRO_5047485579" evidence="9">
    <location>
        <begin position="32"/>
        <end position="831"/>
    </location>
</feature>
<organism evidence="12 13">
    <name type="scientific">Mucilaginibacter boryungensis</name>
    <dbReference type="NCBI Taxonomy" id="768480"/>
    <lineage>
        <taxon>Bacteria</taxon>
        <taxon>Pseudomonadati</taxon>
        <taxon>Bacteroidota</taxon>
        <taxon>Sphingobacteriia</taxon>
        <taxon>Sphingobacteriales</taxon>
        <taxon>Sphingobacteriaceae</taxon>
        <taxon>Mucilaginibacter</taxon>
    </lineage>
</organism>
<feature type="transmembrane region" description="Helical" evidence="8">
    <location>
        <begin position="372"/>
        <end position="395"/>
    </location>
</feature>
<keyword evidence="4 8" id="KW-0812">Transmembrane</keyword>
<dbReference type="Gene3D" id="2.30.30.60">
    <property type="match status" value="1"/>
</dbReference>
<dbReference type="SUPFAM" id="SSF82689">
    <property type="entry name" value="Mechanosensitive channel protein MscS (YggB), C-terminal domain"/>
    <property type="match status" value="1"/>
</dbReference>
<dbReference type="Gene3D" id="3.30.70.100">
    <property type="match status" value="1"/>
</dbReference>
<keyword evidence="6 8" id="KW-0472">Membrane</keyword>
<dbReference type="InterPro" id="IPR023408">
    <property type="entry name" value="MscS_beta-dom_sf"/>
</dbReference>
<feature type="transmembrane region" description="Helical" evidence="8">
    <location>
        <begin position="631"/>
        <end position="653"/>
    </location>
</feature>
<accession>A0ABR9XH76</accession>
<dbReference type="InterPro" id="IPR006685">
    <property type="entry name" value="MscS_channel_2nd"/>
</dbReference>
<dbReference type="InterPro" id="IPR011066">
    <property type="entry name" value="MscS_channel_C_sf"/>
</dbReference>
<evidence type="ECO:0000313" key="12">
    <source>
        <dbReference type="EMBL" id="MBE9666555.1"/>
    </source>
</evidence>
<sequence length="831" mass="93744">MKTISIKSHSFKFLVALWAIVFAGTAQQAYAQDKQAKPPISKRESARRSMHSRDSLLRALNKTDTSINSLLQRVEQYTTTFNQINNNLSEGLDTADISQQLPSVVRRLNRMDSLAKTHKSSTLRYLFVLRDNLDRTQGKLEDWQSQLGDIDSGLVHNQKDLIRFFKDTTLRAAPTDSTLRRTYFNQLQSVRHLWRKTDSLNRTALLKVNLLQNEIAVAYNRILDQTDQIDLKIKRFAIKAISGESDYIWNTGLAYNDFKAALSSTIKLNRILLNYFNRNEKLTNLVGVVFLILVFIWVFYNRIKTFKNNDNPVAIFERAGYIYKDPIISSLLIGTAIIPYFYTHPPVVCLEAMFLISIIVSLLLTRKEHPKTYYFLFQLFWITIVYGASNLFIQISNIDRYTVLILSIVSIIIGYLFLKKCQKDPEGHLPNTCLVLKVFIGLQLLSLLLNISGRFSLAKIIGVTAVFNLWLLVIFYLVVQIILQGLYLQFQTKKDANSIINWIDFTLVEKKFKSILVTVAALLWGFTLLQNLNVDDWANDNVHDLLSESRTVGGASFTFRGFLIFIAVIWLSSVISRIISYFYDVSAQRVTDLSVLKKKNRTSALLIRLGVFSAGFLLAVAASGFPLEKLTIIISAFGIGIGFGLQNIVNNLVSGLILAFEKPIQIGDIIEVGNRSGTMKEIGVRSSKLLTSDGSEVIIPNGDLISQHVVNWTLSNSNRRIELMIATAYGADINHTKDLLKNMLSNREDIMTSPAPSVFLSGVSETSVDFKIFFWAADITTTNALKSTVLADIYDMLPRENVAIPSARKDLYLHFPEGMPVVGGDEKGEAK</sequence>
<keyword evidence="9" id="KW-0732">Signal</keyword>
<dbReference type="RefSeq" id="WP_194105905.1">
    <property type="nucleotide sequence ID" value="NZ_JADFFM010000001.1"/>
</dbReference>
<comment type="subcellular location">
    <subcellularLocation>
        <location evidence="1">Cell membrane</location>
        <topology evidence="1">Multi-pass membrane protein</topology>
    </subcellularLocation>
</comment>
<gene>
    <name evidence="12" type="ORF">IRJ18_09300</name>
</gene>
<keyword evidence="3" id="KW-1003">Cell membrane</keyword>
<evidence type="ECO:0000259" key="10">
    <source>
        <dbReference type="Pfam" id="PF00924"/>
    </source>
</evidence>
<evidence type="ECO:0000256" key="9">
    <source>
        <dbReference type="SAM" id="SignalP"/>
    </source>
</evidence>
<evidence type="ECO:0000313" key="13">
    <source>
        <dbReference type="Proteomes" id="UP000632774"/>
    </source>
</evidence>
<evidence type="ECO:0000256" key="7">
    <source>
        <dbReference type="SAM" id="MobiDB-lite"/>
    </source>
</evidence>
<evidence type="ECO:0000259" key="11">
    <source>
        <dbReference type="Pfam" id="PF21082"/>
    </source>
</evidence>
<keyword evidence="5 8" id="KW-1133">Transmembrane helix</keyword>
<reference evidence="12 13" key="1">
    <citation type="submission" date="2020-10" db="EMBL/GenBank/DDBJ databases">
        <title>Mucilaginibacter mali sp. nov., isolated from rhizosphere soil of apple orchard.</title>
        <authorList>
            <person name="Lee J.-S."/>
            <person name="Kim H.S."/>
            <person name="Kim J.-S."/>
        </authorList>
    </citation>
    <scope>NUCLEOTIDE SEQUENCE [LARGE SCALE GENOMIC DNA]</scope>
    <source>
        <strain evidence="12 13">KCTC 23157</strain>
    </source>
</reference>
<feature type="transmembrane region" description="Helical" evidence="8">
    <location>
        <begin position="604"/>
        <end position="625"/>
    </location>
</feature>
<feature type="transmembrane region" description="Helical" evidence="8">
    <location>
        <begin position="282"/>
        <end position="300"/>
    </location>
</feature>
<feature type="transmembrane region" description="Helical" evidence="8">
    <location>
        <begin position="562"/>
        <end position="583"/>
    </location>
</feature>
<dbReference type="PANTHER" id="PTHR30347:SF1">
    <property type="entry name" value="MECHANOSENSITIVE CHANNEL MSCK"/>
    <property type="match status" value="1"/>
</dbReference>
<dbReference type="PANTHER" id="PTHR30347">
    <property type="entry name" value="POTASSIUM CHANNEL RELATED"/>
    <property type="match status" value="1"/>
</dbReference>
<feature type="transmembrane region" description="Helical" evidence="8">
    <location>
        <begin position="321"/>
        <end position="342"/>
    </location>
</feature>
<dbReference type="SUPFAM" id="SSF82861">
    <property type="entry name" value="Mechanosensitive channel protein MscS (YggB), transmembrane region"/>
    <property type="match status" value="1"/>
</dbReference>
<evidence type="ECO:0000256" key="4">
    <source>
        <dbReference type="ARBA" id="ARBA00022692"/>
    </source>
</evidence>
<comment type="caution">
    <text evidence="12">The sequence shown here is derived from an EMBL/GenBank/DDBJ whole genome shotgun (WGS) entry which is preliminary data.</text>
</comment>
<name>A0ABR9XH76_9SPHI</name>
<feature type="domain" description="Mechanosensitive ion channel MscS C-terminal" evidence="11">
    <location>
        <begin position="722"/>
        <end position="804"/>
    </location>
</feature>
<feature type="transmembrane region" description="Helical" evidence="8">
    <location>
        <begin position="469"/>
        <end position="490"/>
    </location>
</feature>
<dbReference type="EMBL" id="JADFFM010000001">
    <property type="protein sequence ID" value="MBE9666555.1"/>
    <property type="molecule type" value="Genomic_DNA"/>
</dbReference>
<dbReference type="InterPro" id="IPR049278">
    <property type="entry name" value="MS_channel_C"/>
</dbReference>
<feature type="domain" description="Mechanosensitive ion channel MscS" evidence="10">
    <location>
        <begin position="647"/>
        <end position="713"/>
    </location>
</feature>
<evidence type="ECO:0000256" key="8">
    <source>
        <dbReference type="SAM" id="Phobius"/>
    </source>
</evidence>
<feature type="signal peptide" evidence="9">
    <location>
        <begin position="1"/>
        <end position="31"/>
    </location>
</feature>
<proteinExistence type="inferred from homology"/>
<evidence type="ECO:0000256" key="3">
    <source>
        <dbReference type="ARBA" id="ARBA00022475"/>
    </source>
</evidence>
<evidence type="ECO:0000256" key="1">
    <source>
        <dbReference type="ARBA" id="ARBA00004651"/>
    </source>
</evidence>
<comment type="similarity">
    <text evidence="2">Belongs to the MscS (TC 1.A.23) family.</text>
</comment>
<dbReference type="InterPro" id="IPR011014">
    <property type="entry name" value="MscS_channel_TM-2"/>
</dbReference>
<feature type="transmembrane region" description="Helical" evidence="8">
    <location>
        <begin position="430"/>
        <end position="449"/>
    </location>
</feature>
<feature type="compositionally biased region" description="Basic and acidic residues" evidence="7">
    <location>
        <begin position="41"/>
        <end position="53"/>
    </location>
</feature>
<dbReference type="InterPro" id="IPR052702">
    <property type="entry name" value="MscS-like_channel"/>
</dbReference>
<keyword evidence="13" id="KW-1185">Reference proteome</keyword>
<dbReference type="SUPFAM" id="SSF50182">
    <property type="entry name" value="Sm-like ribonucleoproteins"/>
    <property type="match status" value="1"/>
</dbReference>
<feature type="region of interest" description="Disordered" evidence="7">
    <location>
        <begin position="32"/>
        <end position="53"/>
    </location>
</feature>
<evidence type="ECO:0000256" key="2">
    <source>
        <dbReference type="ARBA" id="ARBA00008017"/>
    </source>
</evidence>
<dbReference type="Gene3D" id="1.10.287.1260">
    <property type="match status" value="1"/>
</dbReference>
<protein>
    <submittedName>
        <fullName evidence="12">Mechanosensitive ion channel</fullName>
    </submittedName>
</protein>
<evidence type="ECO:0000256" key="5">
    <source>
        <dbReference type="ARBA" id="ARBA00022989"/>
    </source>
</evidence>
<feature type="transmembrane region" description="Helical" evidence="8">
    <location>
        <begin position="401"/>
        <end position="418"/>
    </location>
</feature>
<feature type="transmembrane region" description="Helical" evidence="8">
    <location>
        <begin position="348"/>
        <end position="365"/>
    </location>
</feature>
<dbReference type="Pfam" id="PF00924">
    <property type="entry name" value="MS_channel_2nd"/>
    <property type="match status" value="1"/>
</dbReference>
<dbReference type="Pfam" id="PF21082">
    <property type="entry name" value="MS_channel_3rd"/>
    <property type="match status" value="1"/>
</dbReference>
<dbReference type="InterPro" id="IPR010920">
    <property type="entry name" value="LSM_dom_sf"/>
</dbReference>
<feature type="transmembrane region" description="Helical" evidence="8">
    <location>
        <begin position="511"/>
        <end position="529"/>
    </location>
</feature>